<dbReference type="InterPro" id="IPR002172">
    <property type="entry name" value="LDrepeatLR_classA_rpt"/>
</dbReference>
<keyword evidence="3 9" id="KW-0812">Transmembrane</keyword>
<sequence length="469" mass="54022">MTSCLSLSVLFIFAFTTLGLLAIAFSTNWWTIVLERNLPKHTNITNRDVRLYRTLLRIPQSRGLFSECISYRSENVVIDNKFSFLPQASKESLASANKNCAPDQFMCLNGYAISNPLTRCIHNRQLCNGIIDCIDKSDETSAECNTRSPLRCQAGFERCPDQRVCFRVNDQTCDGVSNCLDDSDEQNCSPQRCQNNKRTFCEKEGKCARRENSYRCDGIPDCADNSDEENCPAESCRPDTMPCDDRCYNSIYRCDGTVQCSDFRDEKNCADFATKNHLKDYTIRDDRKCIEKRFNYFEKFPKIENNLDNKNYEHQQQRNNYLTLIYYLRMGIFFGIIGGLLFTLLSILSLFLLACCRKTCRGVPFFLYGIWTFLAFLAIIGSLGIYVYLWLWEKQTVVDNEKNLPLDVMIHEHNPNLRNIEFFGLSFWLACGAALSAFLALLSSCCVCCRLQSSRADDKEYEIMQMQAY</sequence>
<evidence type="ECO:0000313" key="12">
    <source>
        <dbReference type="Proteomes" id="UP000663829"/>
    </source>
</evidence>
<dbReference type="InterPro" id="IPR050685">
    <property type="entry name" value="LDLR"/>
</dbReference>
<feature type="disulfide bond" evidence="8">
    <location>
        <begin position="254"/>
        <end position="269"/>
    </location>
</feature>
<evidence type="ECO:0000313" key="10">
    <source>
        <dbReference type="EMBL" id="CAF0808423.1"/>
    </source>
</evidence>
<evidence type="ECO:0000256" key="8">
    <source>
        <dbReference type="PROSITE-ProRule" id="PRU00124"/>
    </source>
</evidence>
<evidence type="ECO:0000256" key="7">
    <source>
        <dbReference type="ARBA" id="ARBA00023157"/>
    </source>
</evidence>
<dbReference type="CDD" id="cd00112">
    <property type="entry name" value="LDLa"/>
    <property type="match status" value="3"/>
</dbReference>
<comment type="caution">
    <text evidence="8">Lacks conserved residue(s) required for the propagation of feature annotation.</text>
</comment>
<dbReference type="Gene3D" id="4.10.400.10">
    <property type="entry name" value="Low-density Lipoprotein Receptor"/>
    <property type="match status" value="1"/>
</dbReference>
<dbReference type="InterPro" id="IPR036055">
    <property type="entry name" value="LDL_receptor-like_sf"/>
</dbReference>
<dbReference type="Proteomes" id="UP000681722">
    <property type="component" value="Unassembled WGS sequence"/>
</dbReference>
<protein>
    <submittedName>
        <fullName evidence="10">Uncharacterized protein</fullName>
    </submittedName>
</protein>
<dbReference type="GO" id="GO:0005886">
    <property type="term" value="C:plasma membrane"/>
    <property type="evidence" value="ECO:0007669"/>
    <property type="project" value="TreeGrafter"/>
</dbReference>
<dbReference type="EMBL" id="CAJNOQ010000501">
    <property type="protein sequence ID" value="CAF0808423.1"/>
    <property type="molecule type" value="Genomic_DNA"/>
</dbReference>
<organism evidence="10 12">
    <name type="scientific">Didymodactylos carnosus</name>
    <dbReference type="NCBI Taxonomy" id="1234261"/>
    <lineage>
        <taxon>Eukaryota</taxon>
        <taxon>Metazoa</taxon>
        <taxon>Spiralia</taxon>
        <taxon>Gnathifera</taxon>
        <taxon>Rotifera</taxon>
        <taxon>Eurotatoria</taxon>
        <taxon>Bdelloidea</taxon>
        <taxon>Philodinida</taxon>
        <taxon>Philodinidae</taxon>
        <taxon>Didymodactylos</taxon>
    </lineage>
</organism>
<name>A0A813TEZ3_9BILA</name>
<keyword evidence="12" id="KW-1185">Reference proteome</keyword>
<dbReference type="InterPro" id="IPR023415">
    <property type="entry name" value="LDLR_class-A_CS"/>
</dbReference>
<gene>
    <name evidence="10" type="ORF">GPM918_LOCUS3899</name>
    <name evidence="11" type="ORF">SRO942_LOCUS3899</name>
</gene>
<evidence type="ECO:0000256" key="1">
    <source>
        <dbReference type="ARBA" id="ARBA00004167"/>
    </source>
</evidence>
<dbReference type="Gene3D" id="1.20.140.150">
    <property type="match status" value="1"/>
</dbReference>
<keyword evidence="7 8" id="KW-1015">Disulfide bond</keyword>
<dbReference type="SUPFAM" id="SSF57424">
    <property type="entry name" value="LDL receptor-like module"/>
    <property type="match status" value="3"/>
</dbReference>
<dbReference type="Pfam" id="PF00057">
    <property type="entry name" value="Ldl_recept_a"/>
    <property type="match status" value="1"/>
</dbReference>
<dbReference type="Proteomes" id="UP000663829">
    <property type="component" value="Unassembled WGS sequence"/>
</dbReference>
<comment type="subcellular location">
    <subcellularLocation>
        <location evidence="2">Endomembrane system</location>
    </subcellularLocation>
    <subcellularLocation>
        <location evidence="1">Membrane</location>
        <topology evidence="1">Single-pass membrane protein</topology>
    </subcellularLocation>
</comment>
<evidence type="ECO:0000256" key="5">
    <source>
        <dbReference type="ARBA" id="ARBA00022989"/>
    </source>
</evidence>
<feature type="transmembrane region" description="Helical" evidence="9">
    <location>
        <begin position="365"/>
        <end position="391"/>
    </location>
</feature>
<evidence type="ECO:0000256" key="3">
    <source>
        <dbReference type="ARBA" id="ARBA00022692"/>
    </source>
</evidence>
<evidence type="ECO:0000256" key="6">
    <source>
        <dbReference type="ARBA" id="ARBA00023136"/>
    </source>
</evidence>
<dbReference type="PRINTS" id="PR00261">
    <property type="entry name" value="LDLRECEPTOR"/>
</dbReference>
<feature type="transmembrane region" description="Helical" evidence="9">
    <location>
        <begin position="425"/>
        <end position="449"/>
    </location>
</feature>
<feature type="disulfide bond" evidence="8">
    <location>
        <begin position="216"/>
        <end position="231"/>
    </location>
</feature>
<dbReference type="Gene3D" id="4.10.1220.10">
    <property type="entry name" value="EGF-type module"/>
    <property type="match status" value="1"/>
</dbReference>
<dbReference type="GO" id="GO:0012505">
    <property type="term" value="C:endomembrane system"/>
    <property type="evidence" value="ECO:0007669"/>
    <property type="project" value="UniProtKB-SubCell"/>
</dbReference>
<dbReference type="PANTHER" id="PTHR24270:SF61">
    <property type="entry name" value="EGF-LIKE DOMAIN-CONTAINING PROTEIN"/>
    <property type="match status" value="1"/>
</dbReference>
<reference evidence="10" key="1">
    <citation type="submission" date="2021-02" db="EMBL/GenBank/DDBJ databases">
        <authorList>
            <person name="Nowell W R."/>
        </authorList>
    </citation>
    <scope>NUCLEOTIDE SEQUENCE</scope>
</reference>
<proteinExistence type="predicted"/>
<evidence type="ECO:0000256" key="2">
    <source>
        <dbReference type="ARBA" id="ARBA00004308"/>
    </source>
</evidence>
<dbReference type="PROSITE" id="PS01209">
    <property type="entry name" value="LDLRA_1"/>
    <property type="match status" value="1"/>
</dbReference>
<comment type="caution">
    <text evidence="10">The sequence shown here is derived from an EMBL/GenBank/DDBJ whole genome shotgun (WGS) entry which is preliminary data.</text>
</comment>
<accession>A0A813TEZ3</accession>
<feature type="disulfide bond" evidence="8">
    <location>
        <begin position="173"/>
        <end position="188"/>
    </location>
</feature>
<dbReference type="OrthoDB" id="10005216at2759"/>
<dbReference type="PANTHER" id="PTHR24270">
    <property type="entry name" value="LOW-DENSITY LIPOPROTEIN RECEPTOR-RELATED"/>
    <property type="match status" value="1"/>
</dbReference>
<dbReference type="SMART" id="SM00192">
    <property type="entry name" value="LDLa"/>
    <property type="match status" value="4"/>
</dbReference>
<dbReference type="AlphaFoldDB" id="A0A813TEZ3"/>
<evidence type="ECO:0000256" key="9">
    <source>
        <dbReference type="SAM" id="Phobius"/>
    </source>
</evidence>
<feature type="transmembrane region" description="Helical" evidence="9">
    <location>
        <begin position="326"/>
        <end position="353"/>
    </location>
</feature>
<keyword evidence="5 9" id="KW-1133">Transmembrane helix</keyword>
<evidence type="ECO:0000313" key="11">
    <source>
        <dbReference type="EMBL" id="CAF3593935.1"/>
    </source>
</evidence>
<dbReference type="PROSITE" id="PS50068">
    <property type="entry name" value="LDLRA_2"/>
    <property type="match status" value="4"/>
</dbReference>
<keyword evidence="6 9" id="KW-0472">Membrane</keyword>
<dbReference type="EMBL" id="CAJOBC010000501">
    <property type="protein sequence ID" value="CAF3593935.1"/>
    <property type="molecule type" value="Genomic_DNA"/>
</dbReference>
<dbReference type="GO" id="GO:0016192">
    <property type="term" value="P:vesicle-mediated transport"/>
    <property type="evidence" value="ECO:0007669"/>
    <property type="project" value="UniProtKB-ARBA"/>
</dbReference>
<evidence type="ECO:0000256" key="4">
    <source>
        <dbReference type="ARBA" id="ARBA00022737"/>
    </source>
</evidence>
<keyword evidence="4" id="KW-0677">Repeat</keyword>